<dbReference type="Gene3D" id="1.10.443.10">
    <property type="entry name" value="Intergrase catalytic core"/>
    <property type="match status" value="1"/>
</dbReference>
<name>A0A545AUT2_9ACTN</name>
<keyword evidence="2" id="KW-0233">DNA recombination</keyword>
<keyword evidence="1 3" id="KW-0238">DNA-binding</keyword>
<evidence type="ECO:0000259" key="6">
    <source>
        <dbReference type="PROSITE" id="PS51900"/>
    </source>
</evidence>
<dbReference type="InParanoid" id="A0A545AUT2"/>
<dbReference type="PROSITE" id="PS51900">
    <property type="entry name" value="CB"/>
    <property type="match status" value="1"/>
</dbReference>
<dbReference type="PANTHER" id="PTHR30349:SF91">
    <property type="entry name" value="INTA PROTEIN"/>
    <property type="match status" value="1"/>
</dbReference>
<dbReference type="Pfam" id="PF00589">
    <property type="entry name" value="Phage_integrase"/>
    <property type="match status" value="1"/>
</dbReference>
<keyword evidence="8" id="KW-1185">Reference proteome</keyword>
<dbReference type="GO" id="GO:0015074">
    <property type="term" value="P:DNA integration"/>
    <property type="evidence" value="ECO:0007669"/>
    <property type="project" value="UniProtKB-KW"/>
</dbReference>
<reference evidence="7 8" key="1">
    <citation type="submission" date="2019-07" db="EMBL/GenBank/DDBJ databases">
        <title>Cryptosporangium phraense sp. nov., isolated from plant litter.</title>
        <authorList>
            <person name="Suriyachadkun C."/>
        </authorList>
    </citation>
    <scope>NUCLEOTIDE SEQUENCE [LARGE SCALE GENOMIC DNA]</scope>
    <source>
        <strain evidence="7 8">A-T 5661</strain>
    </source>
</reference>
<protein>
    <submittedName>
        <fullName evidence="7">Site-specific integrase</fullName>
    </submittedName>
</protein>
<evidence type="ECO:0000256" key="4">
    <source>
        <dbReference type="SAM" id="MobiDB-lite"/>
    </source>
</evidence>
<comment type="caution">
    <text evidence="7">The sequence shown here is derived from an EMBL/GenBank/DDBJ whole genome shotgun (WGS) entry which is preliminary data.</text>
</comment>
<dbReference type="GO" id="GO:0003677">
    <property type="term" value="F:DNA binding"/>
    <property type="evidence" value="ECO:0007669"/>
    <property type="project" value="UniProtKB-UniRule"/>
</dbReference>
<dbReference type="PROSITE" id="PS51898">
    <property type="entry name" value="TYR_RECOMBINASE"/>
    <property type="match status" value="1"/>
</dbReference>
<dbReference type="SUPFAM" id="SSF56349">
    <property type="entry name" value="DNA breaking-rejoining enzymes"/>
    <property type="match status" value="1"/>
</dbReference>
<dbReference type="InterPro" id="IPR044068">
    <property type="entry name" value="CB"/>
</dbReference>
<evidence type="ECO:0000313" key="7">
    <source>
        <dbReference type="EMBL" id="TQS45098.1"/>
    </source>
</evidence>
<gene>
    <name evidence="7" type="ORF">FL583_11410</name>
</gene>
<evidence type="ECO:0000313" key="8">
    <source>
        <dbReference type="Proteomes" id="UP000317982"/>
    </source>
</evidence>
<sequence length="455" mass="51302">MTKQQGVIFKACSCGARRDRECPLLSERGHGNWHFDIRVTDLTGQRRQVRRGGFTSEKKARAALALLRAQSFHPDQAAWTVESWLRHWLTTRTSIRPSTLISYTQHCDSFLIPALGRIPLHRLTVTDIATAYAGFRKRRNRYGQPLSAATIQRIHATLRGALKSAVRQGLLTDNPARHVELPPADRPHPVLWTPARIEAWHRDGVREKVMVWTADQLARFLRSIRNDRLYPLWHLYALRGLRRGEGIGLRWCDVDLDTGQIHITQQRTEVGGKIVTGPPKSKASRRVVALDQSTIRTLRAHRSRQHTERLTVGARWNETGYVFTRFDGQPLAPNYVTHRFADLVADSGLPPVRLHDLRHGAATLAHAAGADLKTIQDQLGHASITLTADTYTTVLPDAQFAAAAATADLLLGASRTMSDHGRLRCRPDVRSRITASRRSRQRADRASRTTQRRSQ</sequence>
<dbReference type="InterPro" id="IPR010998">
    <property type="entry name" value="Integrase_recombinase_N"/>
</dbReference>
<dbReference type="InterPro" id="IPR002104">
    <property type="entry name" value="Integrase_catalytic"/>
</dbReference>
<dbReference type="RefSeq" id="WP_142704547.1">
    <property type="nucleotide sequence ID" value="NZ_VIRS01000006.1"/>
</dbReference>
<dbReference type="InterPro" id="IPR050090">
    <property type="entry name" value="Tyrosine_recombinase_XerCD"/>
</dbReference>
<dbReference type="Pfam" id="PF14657">
    <property type="entry name" value="Arm-DNA-bind_4"/>
    <property type="match status" value="1"/>
</dbReference>
<dbReference type="InterPro" id="IPR011010">
    <property type="entry name" value="DNA_brk_join_enz"/>
</dbReference>
<dbReference type="GO" id="GO:0006310">
    <property type="term" value="P:DNA recombination"/>
    <property type="evidence" value="ECO:0007669"/>
    <property type="project" value="UniProtKB-KW"/>
</dbReference>
<dbReference type="Proteomes" id="UP000317982">
    <property type="component" value="Unassembled WGS sequence"/>
</dbReference>
<dbReference type="InterPro" id="IPR028259">
    <property type="entry name" value="AP2-like_int_N"/>
</dbReference>
<dbReference type="PANTHER" id="PTHR30349">
    <property type="entry name" value="PHAGE INTEGRASE-RELATED"/>
    <property type="match status" value="1"/>
</dbReference>
<dbReference type="CDD" id="cd01189">
    <property type="entry name" value="INT_ICEBs1_C_like"/>
    <property type="match status" value="1"/>
</dbReference>
<accession>A0A545AUT2</accession>
<evidence type="ECO:0000256" key="1">
    <source>
        <dbReference type="ARBA" id="ARBA00023125"/>
    </source>
</evidence>
<evidence type="ECO:0000256" key="2">
    <source>
        <dbReference type="ARBA" id="ARBA00023172"/>
    </source>
</evidence>
<dbReference type="OrthoDB" id="9805859at2"/>
<organism evidence="7 8">
    <name type="scientific">Cryptosporangium phraense</name>
    <dbReference type="NCBI Taxonomy" id="2593070"/>
    <lineage>
        <taxon>Bacteria</taxon>
        <taxon>Bacillati</taxon>
        <taxon>Actinomycetota</taxon>
        <taxon>Actinomycetes</taxon>
        <taxon>Cryptosporangiales</taxon>
        <taxon>Cryptosporangiaceae</taxon>
        <taxon>Cryptosporangium</taxon>
    </lineage>
</organism>
<proteinExistence type="predicted"/>
<dbReference type="AlphaFoldDB" id="A0A545AUT2"/>
<feature type="domain" description="Core-binding (CB)" evidence="6">
    <location>
        <begin position="79"/>
        <end position="166"/>
    </location>
</feature>
<evidence type="ECO:0000259" key="5">
    <source>
        <dbReference type="PROSITE" id="PS51898"/>
    </source>
</evidence>
<dbReference type="Gene3D" id="1.10.150.130">
    <property type="match status" value="1"/>
</dbReference>
<dbReference type="EMBL" id="VIRS01000006">
    <property type="protein sequence ID" value="TQS45098.1"/>
    <property type="molecule type" value="Genomic_DNA"/>
</dbReference>
<feature type="region of interest" description="Disordered" evidence="4">
    <location>
        <begin position="430"/>
        <end position="455"/>
    </location>
</feature>
<evidence type="ECO:0000256" key="3">
    <source>
        <dbReference type="PROSITE-ProRule" id="PRU01248"/>
    </source>
</evidence>
<feature type="domain" description="Tyr recombinase" evidence="5">
    <location>
        <begin position="207"/>
        <end position="404"/>
    </location>
</feature>
<dbReference type="InterPro" id="IPR013762">
    <property type="entry name" value="Integrase-like_cat_sf"/>
</dbReference>